<dbReference type="Proteomes" id="UP000016924">
    <property type="component" value="Unassembled WGS sequence"/>
</dbReference>
<evidence type="ECO:0000256" key="1">
    <source>
        <dbReference type="ARBA" id="ARBA00038476"/>
    </source>
</evidence>
<protein>
    <recommendedName>
        <fullName evidence="6">Thioesterase</fullName>
    </recommendedName>
</protein>
<dbReference type="PANTHER" id="PTHR12475">
    <property type="match status" value="1"/>
</dbReference>
<keyword evidence="3" id="KW-1133">Transmembrane helix</keyword>
<reference evidence="5" key="1">
    <citation type="submission" date="2012-06" db="EMBL/GenBank/DDBJ databases">
        <title>The genome sequence of Coniosporium apollinis CBS 100218.</title>
        <authorList>
            <consortium name="The Broad Institute Genome Sequencing Platform"/>
            <person name="Cuomo C."/>
            <person name="Gorbushina A."/>
            <person name="Noack S."/>
            <person name="Walker B."/>
            <person name="Young S.K."/>
            <person name="Zeng Q."/>
            <person name="Gargeya S."/>
            <person name="Fitzgerald M."/>
            <person name="Haas B."/>
            <person name="Abouelleil A."/>
            <person name="Alvarado L."/>
            <person name="Arachchi H.M."/>
            <person name="Berlin A.M."/>
            <person name="Chapman S.B."/>
            <person name="Goldberg J."/>
            <person name="Griggs A."/>
            <person name="Gujja S."/>
            <person name="Hansen M."/>
            <person name="Howarth C."/>
            <person name="Imamovic A."/>
            <person name="Larimer J."/>
            <person name="McCowan C."/>
            <person name="Montmayeur A."/>
            <person name="Murphy C."/>
            <person name="Neiman D."/>
            <person name="Pearson M."/>
            <person name="Priest M."/>
            <person name="Roberts A."/>
            <person name="Saif S."/>
            <person name="Shea T."/>
            <person name="Sisk P."/>
            <person name="Sykes S."/>
            <person name="Wortman J."/>
            <person name="Nusbaum C."/>
            <person name="Birren B."/>
        </authorList>
    </citation>
    <scope>NUCLEOTIDE SEQUENCE [LARGE SCALE GENOMIC DNA]</scope>
    <source>
        <strain evidence="5">CBS 100218</strain>
    </source>
</reference>
<keyword evidence="5" id="KW-1185">Reference proteome</keyword>
<dbReference type="AlphaFoldDB" id="R7YJI8"/>
<dbReference type="OrthoDB" id="265761at2759"/>
<dbReference type="OMA" id="NMHKSNA"/>
<evidence type="ECO:0000256" key="2">
    <source>
        <dbReference type="SAM" id="MobiDB-lite"/>
    </source>
</evidence>
<dbReference type="RefSeq" id="XP_007777123.1">
    <property type="nucleotide sequence ID" value="XM_007778933.1"/>
</dbReference>
<evidence type="ECO:0000313" key="4">
    <source>
        <dbReference type="EMBL" id="EON61806.1"/>
    </source>
</evidence>
<evidence type="ECO:0000256" key="3">
    <source>
        <dbReference type="SAM" id="Phobius"/>
    </source>
</evidence>
<comment type="similarity">
    <text evidence="1">Belongs to the lcsJ thioesterase family.</text>
</comment>
<feature type="region of interest" description="Disordered" evidence="2">
    <location>
        <begin position="139"/>
        <end position="165"/>
    </location>
</feature>
<dbReference type="InterPro" id="IPR029069">
    <property type="entry name" value="HotDog_dom_sf"/>
</dbReference>
<dbReference type="EMBL" id="JH767556">
    <property type="protein sequence ID" value="EON61806.1"/>
    <property type="molecule type" value="Genomic_DNA"/>
</dbReference>
<dbReference type="eggNOG" id="KOG4366">
    <property type="taxonomic scope" value="Eukaryota"/>
</dbReference>
<dbReference type="HOGENOM" id="CLU_040660_0_1_1"/>
<feature type="transmembrane region" description="Helical" evidence="3">
    <location>
        <begin position="7"/>
        <end position="26"/>
    </location>
</feature>
<gene>
    <name evidence="4" type="ORF">W97_01023</name>
</gene>
<sequence length="377" mass="41246">MSGLQRMPVIAGVAGIGTSVAVLSSIPSVRQRLSSLLGLSAPGGIWRVLAILFALLNLKSLPFVWHIRLFRALTYQLYLNPHPITPSSLFRPIITSTRTPLLECDYNLHKSNSTYFSDLDISRSHFASTLLRSGIRQLGRRPQATQSTAAPINGGGGGAPGGAEALPPPPANGRFAIALGGITCHFRREIAPYQKFEIHTRLLCWDRKWLYLVSHLVKPGVARPTSYALQPWKKGKAVKAEEEEAYREKLKGAVFASSIAKYVVKKGRLTIPPEDVLRRNGLLPPRPGEPASTSSSSEEDVTPEQGETTSNGAPPEMIDALDSDDSDSDTEWTWEKVEAERVRGMKLAELFAGLDGLHEEFTGGRDGVLGEYPDLLW</sequence>
<proteinExistence type="inferred from homology"/>
<dbReference type="InterPro" id="IPR051490">
    <property type="entry name" value="THEM6_lcsJ_thioesterase"/>
</dbReference>
<organism evidence="4 5">
    <name type="scientific">Coniosporium apollinis (strain CBS 100218)</name>
    <name type="common">Rock-inhabiting black yeast</name>
    <dbReference type="NCBI Taxonomy" id="1168221"/>
    <lineage>
        <taxon>Eukaryota</taxon>
        <taxon>Fungi</taxon>
        <taxon>Dikarya</taxon>
        <taxon>Ascomycota</taxon>
        <taxon>Pezizomycotina</taxon>
        <taxon>Dothideomycetes</taxon>
        <taxon>Dothideomycetes incertae sedis</taxon>
        <taxon>Coniosporium</taxon>
    </lineage>
</organism>
<dbReference type="PANTHER" id="PTHR12475:SF4">
    <property type="entry name" value="PROTEIN THEM6"/>
    <property type="match status" value="1"/>
</dbReference>
<feature type="transmembrane region" description="Helical" evidence="3">
    <location>
        <begin position="46"/>
        <end position="65"/>
    </location>
</feature>
<feature type="region of interest" description="Disordered" evidence="2">
    <location>
        <begin position="276"/>
        <end position="331"/>
    </location>
</feature>
<keyword evidence="3" id="KW-0812">Transmembrane</keyword>
<evidence type="ECO:0000313" key="5">
    <source>
        <dbReference type="Proteomes" id="UP000016924"/>
    </source>
</evidence>
<name>R7YJI8_CONA1</name>
<accession>R7YJI8</accession>
<dbReference type="Pfam" id="PF13279">
    <property type="entry name" value="4HBT_2"/>
    <property type="match status" value="1"/>
</dbReference>
<feature type="compositionally biased region" description="Acidic residues" evidence="2">
    <location>
        <begin position="319"/>
        <end position="331"/>
    </location>
</feature>
<dbReference type="SUPFAM" id="SSF54637">
    <property type="entry name" value="Thioesterase/thiol ester dehydrase-isomerase"/>
    <property type="match status" value="1"/>
</dbReference>
<dbReference type="GeneID" id="19898334"/>
<keyword evidence="3" id="KW-0472">Membrane</keyword>
<evidence type="ECO:0008006" key="6">
    <source>
        <dbReference type="Google" id="ProtNLM"/>
    </source>
</evidence>